<gene>
    <name evidence="1" type="ORF">KHC33_11565</name>
</gene>
<organism evidence="1 2">
    <name type="scientific">Methanospirillum purgamenti</name>
    <dbReference type="NCBI Taxonomy" id="2834276"/>
    <lineage>
        <taxon>Archaea</taxon>
        <taxon>Methanobacteriati</taxon>
        <taxon>Methanobacteriota</taxon>
        <taxon>Stenosarchaea group</taxon>
        <taxon>Methanomicrobia</taxon>
        <taxon>Methanomicrobiales</taxon>
        <taxon>Methanospirillaceae</taxon>
        <taxon>Methanospirillum</taxon>
    </lineage>
</organism>
<name>A0A8E7EGL3_9EURY</name>
<evidence type="ECO:0000313" key="1">
    <source>
        <dbReference type="EMBL" id="QVV87972.1"/>
    </source>
</evidence>
<accession>A0A8E7EGL3</accession>
<proteinExistence type="predicted"/>
<dbReference type="EMBL" id="CP075546">
    <property type="protein sequence ID" value="QVV87972.1"/>
    <property type="molecule type" value="Genomic_DNA"/>
</dbReference>
<sequence>MIPPVYIRQIRSCEECVFYNTLEEFCTLHEETLFPEKIERWEYDDQTVPCRYHFTPDEMMEFIEAEPYNGHHNGVNGKIWMAQ</sequence>
<keyword evidence="2" id="KW-1185">Reference proteome</keyword>
<dbReference type="Proteomes" id="UP000680656">
    <property type="component" value="Chromosome"/>
</dbReference>
<reference evidence="1 2" key="1">
    <citation type="submission" date="2021-05" db="EMBL/GenBank/DDBJ databases">
        <title>A novel Methanospirillum isolate from a pyrite-forming mixed culture.</title>
        <authorList>
            <person name="Bunk B."/>
            <person name="Sproer C."/>
            <person name="Spring S."/>
            <person name="Pester M."/>
        </authorList>
    </citation>
    <scope>NUCLEOTIDE SEQUENCE [LARGE SCALE GENOMIC DNA]</scope>
    <source>
        <strain evidence="1 2">J.3.6.1-F.2.7.3</strain>
    </source>
</reference>
<evidence type="ECO:0000313" key="2">
    <source>
        <dbReference type="Proteomes" id="UP000680656"/>
    </source>
</evidence>
<dbReference type="KEGG" id="mrtj:KHC33_11565"/>
<dbReference type="GeneID" id="65565723"/>
<dbReference type="AlphaFoldDB" id="A0A8E7EGL3"/>
<protein>
    <submittedName>
        <fullName evidence="1">Uncharacterized protein</fullName>
    </submittedName>
</protein>
<dbReference type="RefSeq" id="WP_214418789.1">
    <property type="nucleotide sequence ID" value="NZ_CP075546.1"/>
</dbReference>